<dbReference type="PROSITE" id="PS50092">
    <property type="entry name" value="TSP1"/>
    <property type="match status" value="2"/>
</dbReference>
<comment type="subcellular location">
    <subcellularLocation>
        <location evidence="1">Secreted</location>
    </subcellularLocation>
</comment>
<keyword evidence="3" id="KW-0732">Signal</keyword>
<dbReference type="AlphaFoldDB" id="A0A8J4XZC2"/>
<evidence type="ECO:0000256" key="1">
    <source>
        <dbReference type="ARBA" id="ARBA00004613"/>
    </source>
</evidence>
<dbReference type="GO" id="GO:0004222">
    <property type="term" value="F:metalloendopeptidase activity"/>
    <property type="evidence" value="ECO:0007669"/>
    <property type="project" value="TreeGrafter"/>
</dbReference>
<dbReference type="SUPFAM" id="SSF82895">
    <property type="entry name" value="TSP-1 type 1 repeat"/>
    <property type="match status" value="2"/>
</dbReference>
<reference evidence="6" key="1">
    <citation type="submission" date="2020-07" db="EMBL/GenBank/DDBJ databases">
        <title>The High-quality genome of the commercially important snow crab, Chionoecetes opilio.</title>
        <authorList>
            <person name="Jeong J.-H."/>
            <person name="Ryu S."/>
        </authorList>
    </citation>
    <scope>NUCLEOTIDE SEQUENCE</scope>
    <source>
        <strain evidence="6">MADBK_172401_WGS</strain>
        <tissue evidence="6">Digestive gland</tissue>
    </source>
</reference>
<comment type="caution">
    <text evidence="6">The sequence shown here is derived from an EMBL/GenBank/DDBJ whole genome shotgun (WGS) entry which is preliminary data.</text>
</comment>
<dbReference type="SMART" id="SM00209">
    <property type="entry name" value="TSP1"/>
    <property type="match status" value="2"/>
</dbReference>
<dbReference type="Proteomes" id="UP000770661">
    <property type="component" value="Unassembled WGS sequence"/>
</dbReference>
<dbReference type="Gene3D" id="2.20.100.10">
    <property type="entry name" value="Thrombospondin type-1 (TSP1) repeat"/>
    <property type="match status" value="2"/>
</dbReference>
<dbReference type="GO" id="GO:0030198">
    <property type="term" value="P:extracellular matrix organization"/>
    <property type="evidence" value="ECO:0007669"/>
    <property type="project" value="TreeGrafter"/>
</dbReference>
<protein>
    <submittedName>
        <fullName evidence="6">A disintegrin and metalloproteinase with thrombospondin motifs 3</fullName>
    </submittedName>
</protein>
<dbReference type="Pfam" id="PF19030">
    <property type="entry name" value="TSP1_ADAMTS"/>
    <property type="match status" value="2"/>
</dbReference>
<dbReference type="EMBL" id="JACEEZ010020994">
    <property type="protein sequence ID" value="KAG0713876.1"/>
    <property type="molecule type" value="Genomic_DNA"/>
</dbReference>
<dbReference type="PANTHER" id="PTHR13723:SF304">
    <property type="entry name" value="A DISINTEGRIN AND METALLOPROTEINASE WITH THROMBOSPONDIN MOTIFS 2-LIKE PROTEIN"/>
    <property type="match status" value="1"/>
</dbReference>
<evidence type="ECO:0000313" key="7">
    <source>
        <dbReference type="Proteomes" id="UP000770661"/>
    </source>
</evidence>
<evidence type="ECO:0000256" key="4">
    <source>
        <dbReference type="ARBA" id="ARBA00022737"/>
    </source>
</evidence>
<evidence type="ECO:0000256" key="3">
    <source>
        <dbReference type="ARBA" id="ARBA00022729"/>
    </source>
</evidence>
<proteinExistence type="predicted"/>
<name>A0A8J4XZC2_CHIOP</name>
<feature type="domain" description="PLAC" evidence="5">
    <location>
        <begin position="202"/>
        <end position="240"/>
    </location>
</feature>
<keyword evidence="7" id="KW-1185">Reference proteome</keyword>
<dbReference type="PANTHER" id="PTHR13723">
    <property type="entry name" value="ADAMTS A DISINTEGRIN AND METALLOPROTEASE WITH THROMBOSPONDIN MOTIFS PROTEASE"/>
    <property type="match status" value="1"/>
</dbReference>
<dbReference type="GO" id="GO:0005576">
    <property type="term" value="C:extracellular region"/>
    <property type="evidence" value="ECO:0007669"/>
    <property type="project" value="UniProtKB-SubCell"/>
</dbReference>
<gene>
    <name evidence="6" type="primary">ADAMTS3_0</name>
    <name evidence="6" type="ORF">GWK47_015215</name>
</gene>
<dbReference type="InterPro" id="IPR036383">
    <property type="entry name" value="TSP1_rpt_sf"/>
</dbReference>
<sequence>MALVLPHGTSQPPDKRLTSTFPGSLHLGEQHQTLVCRDRRSDHQVFHDRCRHLPRPSLNTTTCNTFGRPMHLLTCLTTPRCAARWVAGKWEHCSATCGPAGVQQRVVFCVTLPEAASANWTQGIVDPQRCSETPRPEARRPCLRDPCPGEWTPQGWSECSSSCGEGVQSMVWECVGGGGNEVTYECGVKPRQERVCFQPPCPAEPCHRDASPFCQLPVLHRYCQLPKYRDLCCHTCANVVSSVVSAGWADGRRGRLTLEAVQRARSTPLASAEIGLDVAAGEGSSTITTGNMAHSDCFDTNVGVLPKPQYQPQPPTT</sequence>
<dbReference type="OrthoDB" id="6347336at2759"/>
<evidence type="ECO:0000259" key="5">
    <source>
        <dbReference type="PROSITE" id="PS50900"/>
    </source>
</evidence>
<dbReference type="PROSITE" id="PS50900">
    <property type="entry name" value="PLAC"/>
    <property type="match status" value="1"/>
</dbReference>
<evidence type="ECO:0000313" key="6">
    <source>
        <dbReference type="EMBL" id="KAG0713876.1"/>
    </source>
</evidence>
<dbReference type="InterPro" id="IPR050439">
    <property type="entry name" value="ADAMTS_ADAMTS-like"/>
</dbReference>
<keyword evidence="2" id="KW-0964">Secreted</keyword>
<evidence type="ECO:0000256" key="2">
    <source>
        <dbReference type="ARBA" id="ARBA00022525"/>
    </source>
</evidence>
<dbReference type="GO" id="GO:0031012">
    <property type="term" value="C:extracellular matrix"/>
    <property type="evidence" value="ECO:0007669"/>
    <property type="project" value="TreeGrafter"/>
</dbReference>
<dbReference type="GO" id="GO:0006508">
    <property type="term" value="P:proteolysis"/>
    <property type="evidence" value="ECO:0007669"/>
    <property type="project" value="TreeGrafter"/>
</dbReference>
<organism evidence="6 7">
    <name type="scientific">Chionoecetes opilio</name>
    <name type="common">Atlantic snow crab</name>
    <name type="synonym">Cancer opilio</name>
    <dbReference type="NCBI Taxonomy" id="41210"/>
    <lineage>
        <taxon>Eukaryota</taxon>
        <taxon>Metazoa</taxon>
        <taxon>Ecdysozoa</taxon>
        <taxon>Arthropoda</taxon>
        <taxon>Crustacea</taxon>
        <taxon>Multicrustacea</taxon>
        <taxon>Malacostraca</taxon>
        <taxon>Eumalacostraca</taxon>
        <taxon>Eucarida</taxon>
        <taxon>Decapoda</taxon>
        <taxon>Pleocyemata</taxon>
        <taxon>Brachyura</taxon>
        <taxon>Eubrachyura</taxon>
        <taxon>Majoidea</taxon>
        <taxon>Majidae</taxon>
        <taxon>Chionoecetes</taxon>
    </lineage>
</organism>
<dbReference type="InterPro" id="IPR010909">
    <property type="entry name" value="PLAC"/>
</dbReference>
<dbReference type="InterPro" id="IPR000884">
    <property type="entry name" value="TSP1_rpt"/>
</dbReference>
<keyword evidence="4" id="KW-0677">Repeat</keyword>
<accession>A0A8J4XZC2</accession>